<keyword evidence="3" id="KW-1185">Reference proteome</keyword>
<name>A0A1I6SQZ2_9FLAO</name>
<gene>
    <name evidence="2" type="ORF">SAMN04488006_0061</name>
</gene>
<dbReference type="Pfam" id="PF09848">
    <property type="entry name" value="SLFN-g3_helicase"/>
    <property type="match status" value="1"/>
</dbReference>
<dbReference type="Proteomes" id="UP000199312">
    <property type="component" value="Unassembled WGS sequence"/>
</dbReference>
<organism evidence="2 3">
    <name type="scientific">Lutibacter maritimus</name>
    <dbReference type="NCBI Taxonomy" id="593133"/>
    <lineage>
        <taxon>Bacteria</taxon>
        <taxon>Pseudomonadati</taxon>
        <taxon>Bacteroidota</taxon>
        <taxon>Flavobacteriia</taxon>
        <taxon>Flavobacteriales</taxon>
        <taxon>Flavobacteriaceae</taxon>
        <taxon>Lutibacter</taxon>
    </lineage>
</organism>
<dbReference type="SUPFAM" id="SSF52540">
    <property type="entry name" value="P-loop containing nucleoside triphosphate hydrolases"/>
    <property type="match status" value="1"/>
</dbReference>
<reference evidence="3" key="1">
    <citation type="submission" date="2016-10" db="EMBL/GenBank/DDBJ databases">
        <authorList>
            <person name="Varghese N."/>
            <person name="Submissions S."/>
        </authorList>
    </citation>
    <scope>NUCLEOTIDE SEQUENCE [LARGE SCALE GENOMIC DNA]</scope>
    <source>
        <strain evidence="3">DSM 24450</strain>
    </source>
</reference>
<dbReference type="AlphaFoldDB" id="A0A1I6SQZ2"/>
<evidence type="ECO:0000313" key="2">
    <source>
        <dbReference type="EMBL" id="SFS79300.1"/>
    </source>
</evidence>
<evidence type="ECO:0000313" key="3">
    <source>
        <dbReference type="Proteomes" id="UP000199312"/>
    </source>
</evidence>
<dbReference type="InterPro" id="IPR027417">
    <property type="entry name" value="P-loop_NTPase"/>
</dbReference>
<dbReference type="RefSeq" id="WP_090230245.1">
    <property type="nucleotide sequence ID" value="NZ_FOZP01000010.1"/>
</dbReference>
<dbReference type="Gene3D" id="3.40.50.300">
    <property type="entry name" value="P-loop containing nucleotide triphosphate hydrolases"/>
    <property type="match status" value="1"/>
</dbReference>
<dbReference type="InterPro" id="IPR018647">
    <property type="entry name" value="SLFN_3-like_DNA/RNA_helicase"/>
</dbReference>
<dbReference type="EMBL" id="FOZP01000010">
    <property type="protein sequence ID" value="SFS79300.1"/>
    <property type="molecule type" value="Genomic_DNA"/>
</dbReference>
<evidence type="ECO:0000259" key="1">
    <source>
        <dbReference type="Pfam" id="PF09848"/>
    </source>
</evidence>
<dbReference type="STRING" id="593133.SAMN04488006_0061"/>
<proteinExistence type="predicted"/>
<protein>
    <submittedName>
        <fullName evidence="2">Uncharacterized conserved protein</fullName>
    </submittedName>
</protein>
<dbReference type="OrthoDB" id="3193269at2"/>
<feature type="domain" description="Schlafen group 3-like DNA/RNA helicase" evidence="1">
    <location>
        <begin position="234"/>
        <end position="627"/>
    </location>
</feature>
<accession>A0A1I6SQZ2</accession>
<sequence length="891" mass="103121">MKRAYYSNSIKNFIKDDNSKILGELSLHHTHALEELQRNAWIAQIEILKDQLKEFPNGQVYFEFAIPRMGKRVDNIVIVNDVIFILEFKVGDNEYGNHAIEQVIDYTLDLKNFHEGSHHSKLIPVLISTNASKFENEQTYIDDLLTAARINKENLGEYLKHVAEQSNGENINWLEWETSIYKPTPTIIEAAQALYKGHNVQEISRSDAGAINLTKTADCLNNVVEFSKTNNKIAICFVTGVPGAGKTLAGLNIANERMKSDEDEHAVFLSGNGPLVEVLREALTRDEVATSKLNGKPLTKKQAAIKANSFIQNIHHFRDDNLISEKAPVEKVVVFDEAQRAWTKEKASSFMKIKKGKADFNMSEPEFLIDVMNRHKDWCVIICLIGGGQEINTGEAGLEEWVLALKEHYSEWDIHYSNLIIEDKNYLRDQSLIKWLNDNGESEKDLHLAVSVRSFRSEQLSNFVHKLLELDTVATKSLFEKIKNEYPIVVTRDLDIAKGWLRNQAKGSERIGLVGSSGARRLRPHSIDVKNEISPSDWFLNDENDIRSSYFLEVVATEFDIQGLEIDWVCLAWGANFHINSYNEWNYQKFSGTKWQSINQEVTKQYLINTYRVLLTRARQGMVLFIPEGSELDHTRLNEFYNGTYEYLKEIGIQELTKENFIEIKKEKYVVKTKTKTSTKQKNINSLDKELHYSIQEPKPNLFSTKVHNTPSSKNLSTEKIGKFVKRKMHELIENDLIDNNELIKLQNLDYCINTFHLRYPLLKKKLSTDPENILRYWKGSLNIRGNRYFICSEWYEQPDNNDRPYFEKWLNKIIIKHVNKKNPLDLTIAENQIEFARNYAMYKDSIDLPKEVNDQIDDFINDYNKGFTTNQETYNSILECIHQFIRSLKA</sequence>